<dbReference type="EMBL" id="JACJTM010000012">
    <property type="protein sequence ID" value="MBD2685096.1"/>
    <property type="molecule type" value="Genomic_DNA"/>
</dbReference>
<dbReference type="RefSeq" id="WP_190387504.1">
    <property type="nucleotide sequence ID" value="NZ_JACJTM010000012.1"/>
</dbReference>
<sequence>MFSLEKPEELIKIRLISSIWNNQFDSPEKIESLFQLSSPDIIVLDQNQQIALLVDVKAQEILESHENNLSKVSNLYLQNSQTNPRFVMLANLTEINVFKSTNGVFYKPEISLNTGKILSHYDSEFCEKTIFNFYLKTLIVSWLRDLSYHWKSEIPPASEKFEKIGLLAKIKNGETYSQNYE</sequence>
<dbReference type="Proteomes" id="UP000660270">
    <property type="component" value="Unassembled WGS sequence"/>
</dbReference>
<name>A0ABR8IP54_APHFL</name>
<evidence type="ECO:0008006" key="3">
    <source>
        <dbReference type="Google" id="ProtNLM"/>
    </source>
</evidence>
<evidence type="ECO:0000313" key="1">
    <source>
        <dbReference type="EMBL" id="MBD2685096.1"/>
    </source>
</evidence>
<evidence type="ECO:0000313" key="2">
    <source>
        <dbReference type="Proteomes" id="UP000660270"/>
    </source>
</evidence>
<keyword evidence="2" id="KW-1185">Reference proteome</keyword>
<protein>
    <recommendedName>
        <fullName evidence="3">Type I restriction enzyme R protein N-terminal domain-containing protein</fullName>
    </recommendedName>
</protein>
<reference evidence="1 2" key="1">
    <citation type="journal article" date="2020" name="ISME J.">
        <title>Comparative genomics reveals insights into cyanobacterial evolution and habitat adaptation.</title>
        <authorList>
            <person name="Chen M.Y."/>
            <person name="Teng W.K."/>
            <person name="Zhao L."/>
            <person name="Hu C.X."/>
            <person name="Zhou Y.K."/>
            <person name="Han B.P."/>
            <person name="Song L.R."/>
            <person name="Shu W.S."/>
        </authorList>
    </citation>
    <scope>NUCLEOTIDE SEQUENCE [LARGE SCALE GENOMIC DNA]</scope>
    <source>
        <strain evidence="1 2">FACHB-1249</strain>
    </source>
</reference>
<organism evidence="1 2">
    <name type="scientific">Aphanizomenon flos-aquae FACHB-1249</name>
    <dbReference type="NCBI Taxonomy" id="2692889"/>
    <lineage>
        <taxon>Bacteria</taxon>
        <taxon>Bacillati</taxon>
        <taxon>Cyanobacteriota</taxon>
        <taxon>Cyanophyceae</taxon>
        <taxon>Nostocales</taxon>
        <taxon>Aphanizomenonaceae</taxon>
        <taxon>Aphanizomenon</taxon>
    </lineage>
</organism>
<dbReference type="GeneID" id="78219474"/>
<comment type="caution">
    <text evidence="1">The sequence shown here is derived from an EMBL/GenBank/DDBJ whole genome shotgun (WGS) entry which is preliminary data.</text>
</comment>
<accession>A0ABR8IP54</accession>
<gene>
    <name evidence="1" type="ORF">H6G43_07570</name>
</gene>
<proteinExistence type="predicted"/>